<comment type="caution">
    <text evidence="10">Lacks conserved residue(s) required for the propagation of feature annotation.</text>
</comment>
<evidence type="ECO:0000256" key="3">
    <source>
        <dbReference type="ARBA" id="ARBA00022448"/>
    </source>
</evidence>
<keyword evidence="6 10" id="KW-0653">Protein transport</keyword>
<evidence type="ECO:0000256" key="4">
    <source>
        <dbReference type="ARBA" id="ARBA00022475"/>
    </source>
</evidence>
<keyword evidence="5 10" id="KW-0812">Transmembrane</keyword>
<feature type="transmembrane region" description="Helical" evidence="10">
    <location>
        <begin position="51"/>
        <end position="72"/>
    </location>
</feature>
<reference evidence="11" key="1">
    <citation type="submission" date="2023-03" db="EMBL/GenBank/DDBJ databases">
        <title>Selenobaculum gbiensis gen. nov. sp. nov., a new bacterium isolated from the gut microbiota of IBD patient.</title>
        <authorList>
            <person name="Yeo S."/>
            <person name="Park H."/>
            <person name="Huh C.S."/>
        </authorList>
    </citation>
    <scope>NUCLEOTIDE SEQUENCE</scope>
    <source>
        <strain evidence="11">ICN-92133</strain>
    </source>
</reference>
<accession>A0A9Y2AJ11</accession>
<comment type="similarity">
    <text evidence="2 10">Belongs to the SecG family.</text>
</comment>
<protein>
    <recommendedName>
        <fullName evidence="10">Protein-export membrane protein SecG</fullName>
    </recommendedName>
</protein>
<evidence type="ECO:0000256" key="1">
    <source>
        <dbReference type="ARBA" id="ARBA00004651"/>
    </source>
</evidence>
<dbReference type="NCBIfam" id="TIGR00810">
    <property type="entry name" value="secG"/>
    <property type="match status" value="1"/>
</dbReference>
<keyword evidence="9 10" id="KW-0472">Membrane</keyword>
<organism evidence="11 12">
    <name type="scientific">Selenobaculum gibii</name>
    <dbReference type="NCBI Taxonomy" id="3054208"/>
    <lineage>
        <taxon>Bacteria</taxon>
        <taxon>Bacillati</taxon>
        <taxon>Bacillota</taxon>
        <taxon>Negativicutes</taxon>
        <taxon>Selenomonadales</taxon>
        <taxon>Selenomonadaceae</taxon>
        <taxon>Selenobaculum</taxon>
    </lineage>
</organism>
<dbReference type="Pfam" id="PF03840">
    <property type="entry name" value="SecG"/>
    <property type="match status" value="1"/>
</dbReference>
<keyword evidence="8 10" id="KW-0811">Translocation</keyword>
<evidence type="ECO:0000256" key="9">
    <source>
        <dbReference type="ARBA" id="ARBA00023136"/>
    </source>
</evidence>
<evidence type="ECO:0000256" key="7">
    <source>
        <dbReference type="ARBA" id="ARBA00022989"/>
    </source>
</evidence>
<proteinExistence type="inferred from homology"/>
<dbReference type="PANTHER" id="PTHR34182:SF1">
    <property type="entry name" value="PROTEIN-EXPORT MEMBRANE PROTEIN SECG"/>
    <property type="match status" value="1"/>
</dbReference>
<dbReference type="AlphaFoldDB" id="A0A9Y2AJ11"/>
<keyword evidence="12" id="KW-1185">Reference proteome</keyword>
<evidence type="ECO:0000256" key="10">
    <source>
        <dbReference type="RuleBase" id="RU365087"/>
    </source>
</evidence>
<evidence type="ECO:0000256" key="2">
    <source>
        <dbReference type="ARBA" id="ARBA00008445"/>
    </source>
</evidence>
<dbReference type="PRINTS" id="PR01651">
    <property type="entry name" value="SECGEXPORT"/>
</dbReference>
<dbReference type="GO" id="GO:0043952">
    <property type="term" value="P:protein transport by the Sec complex"/>
    <property type="evidence" value="ECO:0007669"/>
    <property type="project" value="TreeGrafter"/>
</dbReference>
<dbReference type="EMBL" id="CP120678">
    <property type="protein sequence ID" value="WIW70305.1"/>
    <property type="molecule type" value="Genomic_DNA"/>
</dbReference>
<keyword evidence="7 10" id="KW-1133">Transmembrane helix</keyword>
<dbReference type="GO" id="GO:0009306">
    <property type="term" value="P:protein secretion"/>
    <property type="evidence" value="ECO:0007669"/>
    <property type="project" value="UniProtKB-UniRule"/>
</dbReference>
<keyword evidence="4 10" id="KW-1003">Cell membrane</keyword>
<dbReference type="RefSeq" id="WP_147670090.1">
    <property type="nucleotide sequence ID" value="NZ_CP120678.1"/>
</dbReference>
<dbReference type="InterPro" id="IPR004692">
    <property type="entry name" value="SecG"/>
</dbReference>
<keyword evidence="3 10" id="KW-0813">Transport</keyword>
<sequence>MTTTLMVIDAIICLALIVSVILQSSKSSGMGGSISGGADAVFGGKAKGIDALLAKTTMVLGALFAIITLIIAKMQA</sequence>
<gene>
    <name evidence="11" type="primary">secG</name>
    <name evidence="11" type="ORF">P3F81_10455</name>
</gene>
<dbReference type="KEGG" id="sgbi:P3F81_10455"/>
<dbReference type="GO" id="GO:0015450">
    <property type="term" value="F:protein-transporting ATPase activity"/>
    <property type="evidence" value="ECO:0007669"/>
    <property type="project" value="UniProtKB-UniRule"/>
</dbReference>
<dbReference type="PANTHER" id="PTHR34182">
    <property type="entry name" value="PROTEIN-EXPORT MEMBRANE PROTEIN SECG"/>
    <property type="match status" value="1"/>
</dbReference>
<dbReference type="GO" id="GO:0005886">
    <property type="term" value="C:plasma membrane"/>
    <property type="evidence" value="ECO:0007669"/>
    <property type="project" value="UniProtKB-SubCell"/>
</dbReference>
<dbReference type="GO" id="GO:0065002">
    <property type="term" value="P:intracellular protein transmembrane transport"/>
    <property type="evidence" value="ECO:0007669"/>
    <property type="project" value="TreeGrafter"/>
</dbReference>
<evidence type="ECO:0000313" key="11">
    <source>
        <dbReference type="EMBL" id="WIW70305.1"/>
    </source>
</evidence>
<evidence type="ECO:0000313" key="12">
    <source>
        <dbReference type="Proteomes" id="UP001243623"/>
    </source>
</evidence>
<evidence type="ECO:0000256" key="8">
    <source>
        <dbReference type="ARBA" id="ARBA00023010"/>
    </source>
</evidence>
<comment type="function">
    <text evidence="10">Involved in protein export. Participates in an early event of protein translocation.</text>
</comment>
<dbReference type="Proteomes" id="UP001243623">
    <property type="component" value="Chromosome"/>
</dbReference>
<evidence type="ECO:0000256" key="5">
    <source>
        <dbReference type="ARBA" id="ARBA00022692"/>
    </source>
</evidence>
<comment type="subcellular location">
    <subcellularLocation>
        <location evidence="1 10">Cell membrane</location>
        <topology evidence="1 10">Multi-pass membrane protein</topology>
    </subcellularLocation>
</comment>
<name>A0A9Y2AJ11_9FIRM</name>
<evidence type="ECO:0000256" key="6">
    <source>
        <dbReference type="ARBA" id="ARBA00022927"/>
    </source>
</evidence>